<reference evidence="3" key="1">
    <citation type="submission" date="2016-11" db="EMBL/GenBank/DDBJ databases">
        <authorList>
            <person name="Varghese N."/>
            <person name="Submissions S."/>
        </authorList>
    </citation>
    <scope>NUCLEOTIDE SEQUENCE [LARGE SCALE GENOMIC DNA]</scope>
    <source>
        <strain evidence="3">DSM 1811</strain>
    </source>
</reference>
<dbReference type="PANTHER" id="PTHR41252:SF1">
    <property type="entry name" value="BLR2505 PROTEIN"/>
    <property type="match status" value="1"/>
</dbReference>
<dbReference type="GO" id="GO:0016853">
    <property type="term" value="F:isomerase activity"/>
    <property type="evidence" value="ECO:0007669"/>
    <property type="project" value="UniProtKB-KW"/>
</dbReference>
<feature type="domain" description="SnoaL-like" evidence="1">
    <location>
        <begin position="156"/>
        <end position="264"/>
    </location>
</feature>
<keyword evidence="3" id="KW-1185">Reference proteome</keyword>
<dbReference type="EMBL" id="FRBY01000006">
    <property type="protein sequence ID" value="SHM72453.1"/>
    <property type="molecule type" value="Genomic_DNA"/>
</dbReference>
<evidence type="ECO:0000313" key="3">
    <source>
        <dbReference type="Proteomes" id="UP000184121"/>
    </source>
</evidence>
<dbReference type="AlphaFoldDB" id="A0A1M7L3U9"/>
<protein>
    <submittedName>
        <fullName evidence="2">Ketosteroid isomerase-related protein</fullName>
    </submittedName>
</protein>
<gene>
    <name evidence="2" type="ORF">SAMN05444366_3917</name>
</gene>
<dbReference type="Proteomes" id="UP000184121">
    <property type="component" value="Unassembled WGS sequence"/>
</dbReference>
<dbReference type="RefSeq" id="WP_072975091.1">
    <property type="nucleotide sequence ID" value="NZ_FRBY01000006.1"/>
</dbReference>
<accession>A0A1M7L3U9</accession>
<dbReference type="InterPro" id="IPR032710">
    <property type="entry name" value="NTF2-like_dom_sf"/>
</dbReference>
<dbReference type="PANTHER" id="PTHR41252">
    <property type="entry name" value="BLR2505 PROTEIN"/>
    <property type="match status" value="1"/>
</dbReference>
<dbReference type="STRING" id="29534.SAMN05444366_3917"/>
<dbReference type="Gene3D" id="3.10.450.50">
    <property type="match status" value="2"/>
</dbReference>
<name>A0A1M7L3U9_9FLAO</name>
<dbReference type="Pfam" id="PF12680">
    <property type="entry name" value="SnoaL_2"/>
    <property type="match status" value="1"/>
</dbReference>
<organism evidence="2 3">
    <name type="scientific">Flavobacterium saccharophilum</name>
    <dbReference type="NCBI Taxonomy" id="29534"/>
    <lineage>
        <taxon>Bacteria</taxon>
        <taxon>Pseudomonadati</taxon>
        <taxon>Bacteroidota</taxon>
        <taxon>Flavobacteriia</taxon>
        <taxon>Flavobacteriales</taxon>
        <taxon>Flavobacteriaceae</taxon>
        <taxon>Flavobacterium</taxon>
    </lineage>
</organism>
<dbReference type="InterPro" id="IPR037401">
    <property type="entry name" value="SnoaL-like"/>
</dbReference>
<dbReference type="OrthoDB" id="7876517at2"/>
<proteinExistence type="predicted"/>
<evidence type="ECO:0000259" key="1">
    <source>
        <dbReference type="Pfam" id="PF12680"/>
    </source>
</evidence>
<keyword evidence="2" id="KW-0413">Isomerase</keyword>
<evidence type="ECO:0000313" key="2">
    <source>
        <dbReference type="EMBL" id="SHM72453.1"/>
    </source>
</evidence>
<dbReference type="SUPFAM" id="SSF54427">
    <property type="entry name" value="NTF2-like"/>
    <property type="match status" value="2"/>
</dbReference>
<sequence length="283" mass="32702">MRKIYFICFLFILNNVFAQKKDKLNPIAVYEKVWQERNSDARLKLIKTIWLDDSTFEDPSASIKGSVALNNVINEFYKKFPDAILTSGSKVVKDNYVTWDWKILDSKNKLIMAGRDFARLNGKGQVSKIIGFWDQEVTLSESEILQNLEADNYKVVAKYYESLFKTRDFTAMAAIIEEGAIYNQAEGLPYGGTYVGFNEWTKMYTKSAEFFDLEIEKEPVYFSDASKNEVIIYFTIKCKAKKSGKTMSVPISEHFDVKNGKITAIRPFYFDTKQFAEFLKSKK</sequence>